<dbReference type="EMBL" id="HBUE01237531">
    <property type="protein sequence ID" value="CAG6547811.1"/>
    <property type="molecule type" value="Transcribed_RNA"/>
</dbReference>
<protein>
    <submittedName>
        <fullName evidence="1">(northern house mosquito) hypothetical protein</fullName>
    </submittedName>
</protein>
<sequence>MQFFNRLGLLSINNLTKLNPRSSCELRYDRFLDFFFLMLETFDTLLGQFTTIYSEFVKQKKTTSYFKTFSFFFSLRTSTTISTDCLSFFIFLIDCHQKFLLIFLCYVTLPSLF</sequence>
<accession>A0A8D8L1D8</accession>
<dbReference type="EMBL" id="HBUE01013872">
    <property type="protein sequence ID" value="CAG6449776.1"/>
    <property type="molecule type" value="Transcribed_RNA"/>
</dbReference>
<dbReference type="EMBL" id="HBUE01237529">
    <property type="protein sequence ID" value="CAG6547809.1"/>
    <property type="molecule type" value="Transcribed_RNA"/>
</dbReference>
<dbReference type="EMBL" id="HBUE01344463">
    <property type="protein sequence ID" value="CAG6600012.1"/>
    <property type="molecule type" value="Transcribed_RNA"/>
</dbReference>
<dbReference type="EMBL" id="HBUE01013873">
    <property type="protein sequence ID" value="CAG6449777.1"/>
    <property type="molecule type" value="Transcribed_RNA"/>
</dbReference>
<organism evidence="1">
    <name type="scientific">Culex pipiens</name>
    <name type="common">House mosquito</name>
    <dbReference type="NCBI Taxonomy" id="7175"/>
    <lineage>
        <taxon>Eukaryota</taxon>
        <taxon>Metazoa</taxon>
        <taxon>Ecdysozoa</taxon>
        <taxon>Arthropoda</taxon>
        <taxon>Hexapoda</taxon>
        <taxon>Insecta</taxon>
        <taxon>Pterygota</taxon>
        <taxon>Neoptera</taxon>
        <taxon>Endopterygota</taxon>
        <taxon>Diptera</taxon>
        <taxon>Nematocera</taxon>
        <taxon>Culicoidea</taxon>
        <taxon>Culicidae</taxon>
        <taxon>Culicinae</taxon>
        <taxon>Culicini</taxon>
        <taxon>Culex</taxon>
        <taxon>Culex</taxon>
    </lineage>
</organism>
<dbReference type="EMBL" id="HBUE01013871">
    <property type="protein sequence ID" value="CAG6449775.1"/>
    <property type="molecule type" value="Transcribed_RNA"/>
</dbReference>
<dbReference type="EMBL" id="HBUE01344465">
    <property type="protein sequence ID" value="CAG6600014.1"/>
    <property type="molecule type" value="Transcribed_RNA"/>
</dbReference>
<proteinExistence type="predicted"/>
<dbReference type="EMBL" id="HBUE01237530">
    <property type="protein sequence ID" value="CAG6547810.1"/>
    <property type="molecule type" value="Transcribed_RNA"/>
</dbReference>
<evidence type="ECO:0000313" key="1">
    <source>
        <dbReference type="EMBL" id="CAG6600013.1"/>
    </source>
</evidence>
<dbReference type="EMBL" id="HBUE01344464">
    <property type="protein sequence ID" value="CAG6600013.1"/>
    <property type="molecule type" value="Transcribed_RNA"/>
</dbReference>
<reference evidence="1" key="1">
    <citation type="submission" date="2021-05" db="EMBL/GenBank/DDBJ databases">
        <authorList>
            <person name="Alioto T."/>
            <person name="Alioto T."/>
            <person name="Gomez Garrido J."/>
        </authorList>
    </citation>
    <scope>NUCLEOTIDE SEQUENCE</scope>
</reference>
<dbReference type="AlphaFoldDB" id="A0A8D8L1D8"/>
<name>A0A8D8L1D8_CULPI</name>